<evidence type="ECO:0000256" key="1">
    <source>
        <dbReference type="ARBA" id="ARBA00004418"/>
    </source>
</evidence>
<dbReference type="SUPFAM" id="SSF53850">
    <property type="entry name" value="Periplasmic binding protein-like II"/>
    <property type="match status" value="1"/>
</dbReference>
<dbReference type="EMBL" id="CP044205">
    <property type="protein sequence ID" value="QFY44186.1"/>
    <property type="molecule type" value="Genomic_DNA"/>
</dbReference>
<dbReference type="KEGG" id="mmob:F6R98_17365"/>
<accession>A0A5Q0BR76</accession>
<dbReference type="Proteomes" id="UP000325755">
    <property type="component" value="Chromosome"/>
</dbReference>
<organism evidence="5 6">
    <name type="scientific">Candidatus Methylospira mobilis</name>
    <dbReference type="NCBI Taxonomy" id="1808979"/>
    <lineage>
        <taxon>Bacteria</taxon>
        <taxon>Pseudomonadati</taxon>
        <taxon>Pseudomonadota</taxon>
        <taxon>Gammaproteobacteria</taxon>
        <taxon>Methylococcales</taxon>
        <taxon>Methylococcaceae</taxon>
        <taxon>Candidatus Methylospira</taxon>
    </lineage>
</organism>
<reference evidence="5 6" key="1">
    <citation type="submission" date="2019-09" db="EMBL/GenBank/DDBJ databases">
        <title>Ecophysiology of the spiral-shaped methanotroph Methylospira mobilis as revealed by the complete genome sequence.</title>
        <authorList>
            <person name="Oshkin I.Y."/>
            <person name="Dedysh S.N."/>
            <person name="Miroshnikov K."/>
            <person name="Danilova O.V."/>
            <person name="Hakobyan A."/>
            <person name="Liesack W."/>
        </authorList>
    </citation>
    <scope>NUCLEOTIDE SEQUENCE [LARGE SCALE GENOMIC DNA]</scope>
    <source>
        <strain evidence="5 6">Shm1</strain>
    </source>
</reference>
<dbReference type="InterPro" id="IPR015168">
    <property type="entry name" value="SsuA/THI5"/>
</dbReference>
<feature type="domain" description="SsuA/THI5-like" evidence="4">
    <location>
        <begin position="5"/>
        <end position="128"/>
    </location>
</feature>
<gene>
    <name evidence="5" type="ORF">F6R98_17365</name>
</gene>
<evidence type="ECO:0000256" key="3">
    <source>
        <dbReference type="ARBA" id="ARBA00022729"/>
    </source>
</evidence>
<comment type="subcellular location">
    <subcellularLocation>
        <location evidence="1">Periplasm</location>
    </subcellularLocation>
</comment>
<dbReference type="GO" id="GO:0042597">
    <property type="term" value="C:periplasmic space"/>
    <property type="evidence" value="ECO:0007669"/>
    <property type="project" value="UniProtKB-SubCell"/>
</dbReference>
<comment type="similarity">
    <text evidence="2">Belongs to the bacterial solute-binding protein SsuA/TauA family.</text>
</comment>
<evidence type="ECO:0000256" key="2">
    <source>
        <dbReference type="ARBA" id="ARBA00010742"/>
    </source>
</evidence>
<dbReference type="GO" id="GO:0042918">
    <property type="term" value="P:alkanesulfonate transmembrane transport"/>
    <property type="evidence" value="ECO:0007669"/>
    <property type="project" value="TreeGrafter"/>
</dbReference>
<sequence length="206" mass="23199">MQTQGDLKGKRIGTTPGTTGDFFLDSLLTANGLTRNDIKPVALAPEEMLDAIMAKKIDAANTWNYPLTQIIRTLGPEGTAFFDGETYTELFNVVAQQDFVRNNPETVKPVLRALIKAETFVSQHPDKAQTIMSVATNVDKNLIRSVWSAFDYRVVLDQTLLITLEDETRWAIKNRLTDRTVMPDYLNFIYLYGLMAVKPEAVKLDH</sequence>
<protein>
    <recommendedName>
        <fullName evidence="4">SsuA/THI5-like domain-containing protein</fullName>
    </recommendedName>
</protein>
<name>A0A5Q0BR76_9GAMM</name>
<evidence type="ECO:0000259" key="4">
    <source>
        <dbReference type="Pfam" id="PF09084"/>
    </source>
</evidence>
<dbReference type="PANTHER" id="PTHR30024:SF47">
    <property type="entry name" value="TAURINE-BINDING PERIPLASMIC PROTEIN"/>
    <property type="match status" value="1"/>
</dbReference>
<evidence type="ECO:0000313" key="5">
    <source>
        <dbReference type="EMBL" id="QFY44186.1"/>
    </source>
</evidence>
<dbReference type="OrthoDB" id="5292144at2"/>
<dbReference type="AlphaFoldDB" id="A0A5Q0BR76"/>
<keyword evidence="6" id="KW-1185">Reference proteome</keyword>
<dbReference type="Pfam" id="PF09084">
    <property type="entry name" value="NMT1"/>
    <property type="match status" value="1"/>
</dbReference>
<keyword evidence="3" id="KW-0732">Signal</keyword>
<evidence type="ECO:0000313" key="6">
    <source>
        <dbReference type="Proteomes" id="UP000325755"/>
    </source>
</evidence>
<proteinExistence type="inferred from homology"/>
<dbReference type="Gene3D" id="3.40.190.10">
    <property type="entry name" value="Periplasmic binding protein-like II"/>
    <property type="match status" value="2"/>
</dbReference>
<dbReference type="InParanoid" id="A0A5Q0BR76"/>
<dbReference type="PANTHER" id="PTHR30024">
    <property type="entry name" value="ALIPHATIC SULFONATES-BINDING PROTEIN-RELATED"/>
    <property type="match status" value="1"/>
</dbReference>